<organism evidence="1">
    <name type="scientific">Iconisemion striatum</name>
    <dbReference type="NCBI Taxonomy" id="60296"/>
    <lineage>
        <taxon>Eukaryota</taxon>
        <taxon>Metazoa</taxon>
        <taxon>Chordata</taxon>
        <taxon>Craniata</taxon>
        <taxon>Vertebrata</taxon>
        <taxon>Euteleostomi</taxon>
        <taxon>Actinopterygii</taxon>
        <taxon>Neopterygii</taxon>
        <taxon>Teleostei</taxon>
        <taxon>Neoteleostei</taxon>
        <taxon>Acanthomorphata</taxon>
        <taxon>Ovalentaria</taxon>
        <taxon>Atherinomorphae</taxon>
        <taxon>Cyprinodontiformes</taxon>
        <taxon>Nothobranchiidae</taxon>
        <taxon>Iconisemion</taxon>
    </lineage>
</organism>
<dbReference type="AlphaFoldDB" id="A0A1A7YW34"/>
<keyword evidence="1" id="KW-0418">Kinase</keyword>
<dbReference type="EMBL" id="HADX01012151">
    <property type="protein sequence ID" value="SBP34383.1"/>
    <property type="molecule type" value="Transcribed_RNA"/>
</dbReference>
<accession>A0A1A7YW34</accession>
<feature type="non-terminal residue" evidence="1">
    <location>
        <position position="1"/>
    </location>
</feature>
<name>A0A1A7YW34_9TELE</name>
<gene>
    <name evidence="1" type="primary">MARK3</name>
</gene>
<keyword evidence="1" id="KW-0808">Transferase</keyword>
<protein>
    <submittedName>
        <fullName evidence="1">MAP/microtubule affinity-regulating kinase 3</fullName>
    </submittedName>
</protein>
<proteinExistence type="predicted"/>
<reference evidence="1" key="1">
    <citation type="submission" date="2016-05" db="EMBL/GenBank/DDBJ databases">
        <authorList>
            <person name="Lavstsen T."/>
            <person name="Jespersen J.S."/>
        </authorList>
    </citation>
    <scope>NUCLEOTIDE SEQUENCE</scope>
    <source>
        <tissue evidence="1">Brain</tissue>
    </source>
</reference>
<reference evidence="1" key="2">
    <citation type="submission" date="2016-06" db="EMBL/GenBank/DDBJ databases">
        <title>The genome of a short-lived fish provides insights into sex chromosome evolution and the genetic control of aging.</title>
        <authorList>
            <person name="Reichwald K."/>
            <person name="Felder M."/>
            <person name="Petzold A."/>
            <person name="Koch P."/>
            <person name="Groth M."/>
            <person name="Platzer M."/>
        </authorList>
    </citation>
    <scope>NUCLEOTIDE SEQUENCE</scope>
    <source>
        <tissue evidence="1">Brain</tissue>
    </source>
</reference>
<sequence length="43" mass="4901">PVGDGGVQTAPPLSQWSSLQAHFRNVHRLQEHRLQNRQRAQTV</sequence>
<dbReference type="GO" id="GO:0016301">
    <property type="term" value="F:kinase activity"/>
    <property type="evidence" value="ECO:0007669"/>
    <property type="project" value="UniProtKB-KW"/>
</dbReference>
<feature type="non-terminal residue" evidence="1">
    <location>
        <position position="43"/>
    </location>
</feature>
<evidence type="ECO:0000313" key="1">
    <source>
        <dbReference type="EMBL" id="SBP34383.1"/>
    </source>
</evidence>